<dbReference type="AlphaFoldDB" id="A0A4R4E103"/>
<feature type="domain" description="RNA polymerase sigma factor 70 region 4 type 2" evidence="1">
    <location>
        <begin position="99"/>
        <end position="142"/>
    </location>
</feature>
<evidence type="ECO:0000313" key="2">
    <source>
        <dbReference type="EMBL" id="TCZ70973.1"/>
    </source>
</evidence>
<reference evidence="2 3" key="1">
    <citation type="submission" date="2019-03" db="EMBL/GenBank/DDBJ databases">
        <authorList>
            <person name="Kim M.K.M."/>
        </authorList>
    </citation>
    <scope>NUCLEOTIDE SEQUENCE [LARGE SCALE GENOMIC DNA]</scope>
    <source>
        <strain evidence="2 3">18JY21-1</strain>
    </source>
</reference>
<dbReference type="Proteomes" id="UP000295418">
    <property type="component" value="Unassembled WGS sequence"/>
</dbReference>
<dbReference type="InterPro" id="IPR013249">
    <property type="entry name" value="RNA_pol_sigma70_r4_t2"/>
</dbReference>
<name>A0A4R4E103_9BACL</name>
<dbReference type="InterPro" id="IPR036388">
    <property type="entry name" value="WH-like_DNA-bd_sf"/>
</dbReference>
<protein>
    <submittedName>
        <fullName evidence="2">Fis family transcriptional regulator</fullName>
    </submittedName>
</protein>
<dbReference type="GO" id="GO:0016987">
    <property type="term" value="F:sigma factor activity"/>
    <property type="evidence" value="ECO:0007669"/>
    <property type="project" value="InterPro"/>
</dbReference>
<evidence type="ECO:0000259" key="1">
    <source>
        <dbReference type="Pfam" id="PF08281"/>
    </source>
</evidence>
<gene>
    <name evidence="2" type="ORF">E0485_23075</name>
</gene>
<dbReference type="GO" id="GO:0003677">
    <property type="term" value="F:DNA binding"/>
    <property type="evidence" value="ECO:0007669"/>
    <property type="project" value="InterPro"/>
</dbReference>
<dbReference type="GO" id="GO:0006352">
    <property type="term" value="P:DNA-templated transcription initiation"/>
    <property type="evidence" value="ECO:0007669"/>
    <property type="project" value="InterPro"/>
</dbReference>
<dbReference type="NCBIfam" id="NF005385">
    <property type="entry name" value="PRK06930.1"/>
    <property type="match status" value="1"/>
</dbReference>
<comment type="caution">
    <text evidence="2">The sequence shown here is derived from an EMBL/GenBank/DDBJ whole genome shotgun (WGS) entry which is preliminary data.</text>
</comment>
<organism evidence="2 3">
    <name type="scientific">Paenibacillus albiflavus</name>
    <dbReference type="NCBI Taxonomy" id="2545760"/>
    <lineage>
        <taxon>Bacteria</taxon>
        <taxon>Bacillati</taxon>
        <taxon>Bacillota</taxon>
        <taxon>Bacilli</taxon>
        <taxon>Bacillales</taxon>
        <taxon>Paenibacillaceae</taxon>
        <taxon>Paenibacillus</taxon>
    </lineage>
</organism>
<dbReference type="EMBL" id="SKFG01000043">
    <property type="protein sequence ID" value="TCZ70973.1"/>
    <property type="molecule type" value="Genomic_DNA"/>
</dbReference>
<dbReference type="OrthoDB" id="2083683at2"/>
<accession>A0A4R4E103</accession>
<keyword evidence="3" id="KW-1185">Reference proteome</keyword>
<dbReference type="InterPro" id="IPR013324">
    <property type="entry name" value="RNA_pol_sigma_r3/r4-like"/>
</dbReference>
<sequence length="162" mass="18491">MIMYELMNGYKQTRRVLRALRTLNTDKNDRQVIGGMISDCNYVVEWLQTGRRPGNRRGIERLAAYQRERPIDPIILQAYLARTSAGGTVQAASVTDEDRERIEEVLGQLTPRERDCYVMVIGNGMAYSYAAKLLGLKKSSVQWFVDSAKKKIKVYLLKGVKD</sequence>
<proteinExistence type="predicted"/>
<dbReference type="Gene3D" id="1.10.10.10">
    <property type="entry name" value="Winged helix-like DNA-binding domain superfamily/Winged helix DNA-binding domain"/>
    <property type="match status" value="1"/>
</dbReference>
<evidence type="ECO:0000313" key="3">
    <source>
        <dbReference type="Proteomes" id="UP000295418"/>
    </source>
</evidence>
<dbReference type="Pfam" id="PF08281">
    <property type="entry name" value="Sigma70_r4_2"/>
    <property type="match status" value="1"/>
</dbReference>
<dbReference type="SUPFAM" id="SSF88659">
    <property type="entry name" value="Sigma3 and sigma4 domains of RNA polymerase sigma factors"/>
    <property type="match status" value="1"/>
</dbReference>